<evidence type="ECO:0000256" key="1">
    <source>
        <dbReference type="ARBA" id="ARBA00004141"/>
    </source>
</evidence>
<accession>A0ABY6TW68</accession>
<dbReference type="PANTHER" id="PTHR43791">
    <property type="entry name" value="PERMEASE-RELATED"/>
    <property type="match status" value="1"/>
</dbReference>
<feature type="transmembrane region" description="Helical" evidence="7">
    <location>
        <begin position="310"/>
        <end position="332"/>
    </location>
</feature>
<name>A0ABY6TW68_BIOOC</name>
<comment type="caution">
    <text evidence="9">The sequence shown here is derived from an EMBL/GenBank/DDBJ whole genome shotgun (WGS) entry which is preliminary data.</text>
</comment>
<evidence type="ECO:0000256" key="6">
    <source>
        <dbReference type="SAM" id="MobiDB-lite"/>
    </source>
</evidence>
<feature type="transmembrane region" description="Helical" evidence="7">
    <location>
        <begin position="435"/>
        <end position="456"/>
    </location>
</feature>
<feature type="transmembrane region" description="Helical" evidence="7">
    <location>
        <begin position="376"/>
        <end position="396"/>
    </location>
</feature>
<dbReference type="InterPro" id="IPR011701">
    <property type="entry name" value="MFS"/>
</dbReference>
<dbReference type="Proteomes" id="UP000766486">
    <property type="component" value="Unassembled WGS sequence"/>
</dbReference>
<evidence type="ECO:0000256" key="3">
    <source>
        <dbReference type="ARBA" id="ARBA00022692"/>
    </source>
</evidence>
<evidence type="ECO:0000256" key="5">
    <source>
        <dbReference type="ARBA" id="ARBA00023136"/>
    </source>
</evidence>
<feature type="domain" description="Major facilitator superfamily (MFS) profile" evidence="8">
    <location>
        <begin position="60"/>
        <end position="494"/>
    </location>
</feature>
<feature type="transmembrane region" description="Helical" evidence="7">
    <location>
        <begin position="402"/>
        <end position="423"/>
    </location>
</feature>
<dbReference type="InterPro" id="IPR036259">
    <property type="entry name" value="MFS_trans_sf"/>
</dbReference>
<protein>
    <recommendedName>
        <fullName evidence="8">Major facilitator superfamily (MFS) profile domain-containing protein</fullName>
    </recommendedName>
</protein>
<evidence type="ECO:0000313" key="10">
    <source>
        <dbReference type="Proteomes" id="UP000766486"/>
    </source>
</evidence>
<sequence>MALTTLPGASMVHKESRESWNNDTADVEKSKKEEPGSQQIVLDLHSPDVRQIVRRIDRRLVITAGCMYSVSLIDRANLGAANIAGMSADLRLDIGYRYVCIPSLLENLQCAYKGKSLIALVFFISYTLFQSPATILCRKLGPRYFLPGISLAWGGLLIGFGFPTKWEDLVVMRTLLGLLEAGFLPGCLYLISTWYTRYDLQKRLTVFYIIGFFSSGLGGILAYGLMQMNGLGGLAGWRWIFIMEGIITIFIAIVSYFTLVDFPDQAHKTSNFLTRAECETIIHLIDLGRGDASEEPWNFKKWASSGKDPIIWGYGICFFGFTAITYGVAYFLPLILRDRMGFSMAASQCLIAPPYFVASVYMYCTAWLSDKYHIRGPIIAVNTLVGVAGLCLMGLVQNSGVAYFGVFLICCGFNTNIPACMAYQSNNIRGQWKRAFCSASFIGLGGVGGVAGSLMYRSQDAPSYRLGLYLSVGFAALVLVILALNTWYFRRENAKADRGDKVLQGHPGFRYTI</sequence>
<dbReference type="Pfam" id="PF07690">
    <property type="entry name" value="MFS_1"/>
    <property type="match status" value="1"/>
</dbReference>
<evidence type="ECO:0000256" key="4">
    <source>
        <dbReference type="ARBA" id="ARBA00022989"/>
    </source>
</evidence>
<feature type="transmembrane region" description="Helical" evidence="7">
    <location>
        <begin position="117"/>
        <end position="137"/>
    </location>
</feature>
<feature type="transmembrane region" description="Helical" evidence="7">
    <location>
        <begin position="468"/>
        <end position="489"/>
    </location>
</feature>
<feature type="transmembrane region" description="Helical" evidence="7">
    <location>
        <begin position="204"/>
        <end position="225"/>
    </location>
</feature>
<keyword evidence="2" id="KW-0813">Transport</keyword>
<evidence type="ECO:0000256" key="7">
    <source>
        <dbReference type="SAM" id="Phobius"/>
    </source>
</evidence>
<dbReference type="PROSITE" id="PS50850">
    <property type="entry name" value="MFS"/>
    <property type="match status" value="1"/>
</dbReference>
<gene>
    <name evidence="9" type="ORF">CLO192961_LOCUS98189</name>
</gene>
<keyword evidence="3 7" id="KW-0812">Transmembrane</keyword>
<feature type="transmembrane region" description="Helical" evidence="7">
    <location>
        <begin position="237"/>
        <end position="259"/>
    </location>
</feature>
<evidence type="ECO:0000259" key="8">
    <source>
        <dbReference type="PROSITE" id="PS50850"/>
    </source>
</evidence>
<feature type="transmembrane region" description="Helical" evidence="7">
    <location>
        <begin position="144"/>
        <end position="162"/>
    </location>
</feature>
<evidence type="ECO:0000256" key="2">
    <source>
        <dbReference type="ARBA" id="ARBA00022448"/>
    </source>
</evidence>
<keyword evidence="4 7" id="KW-1133">Transmembrane helix</keyword>
<proteinExistence type="predicted"/>
<organism evidence="9 10">
    <name type="scientific">Bionectria ochroleuca</name>
    <name type="common">Gliocladium roseum</name>
    <dbReference type="NCBI Taxonomy" id="29856"/>
    <lineage>
        <taxon>Eukaryota</taxon>
        <taxon>Fungi</taxon>
        <taxon>Dikarya</taxon>
        <taxon>Ascomycota</taxon>
        <taxon>Pezizomycotina</taxon>
        <taxon>Sordariomycetes</taxon>
        <taxon>Hypocreomycetidae</taxon>
        <taxon>Hypocreales</taxon>
        <taxon>Bionectriaceae</taxon>
        <taxon>Clonostachys</taxon>
    </lineage>
</organism>
<comment type="subcellular location">
    <subcellularLocation>
        <location evidence="1">Membrane</location>
        <topology evidence="1">Multi-pass membrane protein</topology>
    </subcellularLocation>
</comment>
<keyword evidence="10" id="KW-1185">Reference proteome</keyword>
<feature type="compositionally biased region" description="Basic and acidic residues" evidence="6">
    <location>
        <begin position="12"/>
        <end position="35"/>
    </location>
</feature>
<evidence type="ECO:0000313" key="9">
    <source>
        <dbReference type="EMBL" id="VUC22931.1"/>
    </source>
</evidence>
<dbReference type="EMBL" id="CABFNS010000698">
    <property type="protein sequence ID" value="VUC22931.1"/>
    <property type="molecule type" value="Genomic_DNA"/>
</dbReference>
<dbReference type="InterPro" id="IPR020846">
    <property type="entry name" value="MFS_dom"/>
</dbReference>
<dbReference type="Gene3D" id="1.20.1250.20">
    <property type="entry name" value="MFS general substrate transporter like domains"/>
    <property type="match status" value="2"/>
</dbReference>
<feature type="transmembrane region" description="Helical" evidence="7">
    <location>
        <begin position="344"/>
        <end position="364"/>
    </location>
</feature>
<feature type="transmembrane region" description="Helical" evidence="7">
    <location>
        <begin position="174"/>
        <end position="192"/>
    </location>
</feature>
<dbReference type="SUPFAM" id="SSF103473">
    <property type="entry name" value="MFS general substrate transporter"/>
    <property type="match status" value="1"/>
</dbReference>
<dbReference type="PANTHER" id="PTHR43791:SF47">
    <property type="entry name" value="MAJOR FACILITATOR SUPERFAMILY (MFS) PROFILE DOMAIN-CONTAINING PROTEIN-RELATED"/>
    <property type="match status" value="1"/>
</dbReference>
<feature type="region of interest" description="Disordered" evidence="6">
    <location>
        <begin position="1"/>
        <end position="37"/>
    </location>
</feature>
<reference evidence="9 10" key="1">
    <citation type="submission" date="2019-06" db="EMBL/GenBank/DDBJ databases">
        <authorList>
            <person name="Broberg M."/>
        </authorList>
    </citation>
    <scope>NUCLEOTIDE SEQUENCE [LARGE SCALE GENOMIC DNA]</scope>
</reference>
<keyword evidence="5 7" id="KW-0472">Membrane</keyword>